<sequence>MRIGKGRRRVWTEERRKQRRVGFEVNGKGREMMERKPRVREIKRSEGSGLMRTRRAMGGEERCRVWEEAVLARKNMKNKDYGRRKEVAVGRR</sequence>
<organism evidence="1 2">
    <name type="scientific">Corchorus olitorius</name>
    <dbReference type="NCBI Taxonomy" id="93759"/>
    <lineage>
        <taxon>Eukaryota</taxon>
        <taxon>Viridiplantae</taxon>
        <taxon>Streptophyta</taxon>
        <taxon>Embryophyta</taxon>
        <taxon>Tracheophyta</taxon>
        <taxon>Spermatophyta</taxon>
        <taxon>Magnoliopsida</taxon>
        <taxon>eudicotyledons</taxon>
        <taxon>Gunneridae</taxon>
        <taxon>Pentapetalae</taxon>
        <taxon>rosids</taxon>
        <taxon>malvids</taxon>
        <taxon>Malvales</taxon>
        <taxon>Malvaceae</taxon>
        <taxon>Grewioideae</taxon>
        <taxon>Apeibeae</taxon>
        <taxon>Corchorus</taxon>
    </lineage>
</organism>
<dbReference type="EMBL" id="AWUE01012793">
    <property type="protein sequence ID" value="OMP08317.1"/>
    <property type="molecule type" value="Genomic_DNA"/>
</dbReference>
<proteinExistence type="predicted"/>
<accession>A0A1R3KMK4</accession>
<gene>
    <name evidence="1" type="ORF">COLO4_06590</name>
</gene>
<protein>
    <submittedName>
        <fullName evidence="1">Protocadherin-12</fullName>
    </submittedName>
</protein>
<evidence type="ECO:0000313" key="1">
    <source>
        <dbReference type="EMBL" id="OMP08317.1"/>
    </source>
</evidence>
<reference evidence="2" key="1">
    <citation type="submission" date="2013-09" db="EMBL/GenBank/DDBJ databases">
        <title>Corchorus olitorius genome sequencing.</title>
        <authorList>
            <person name="Alam M."/>
            <person name="Haque M.S."/>
            <person name="Islam M.S."/>
            <person name="Emdad E.M."/>
            <person name="Islam M.M."/>
            <person name="Ahmed B."/>
            <person name="Halim A."/>
            <person name="Hossen Q.M.M."/>
            <person name="Hossain M.Z."/>
            <person name="Ahmed R."/>
            <person name="Khan M.M."/>
            <person name="Islam R."/>
            <person name="Rashid M.M."/>
            <person name="Khan S.A."/>
            <person name="Rahman M.S."/>
            <person name="Alam M."/>
            <person name="Yahiya A.S."/>
            <person name="Khan M.S."/>
            <person name="Azam M.S."/>
            <person name="Haque T."/>
            <person name="Lashkar M.Z.H."/>
            <person name="Akhand A.I."/>
            <person name="Morshed G."/>
            <person name="Roy S."/>
            <person name="Uddin K.S."/>
            <person name="Rabeya T."/>
            <person name="Hossain A.S."/>
            <person name="Chowdhury A."/>
            <person name="Snigdha A.R."/>
            <person name="Mortoza M.S."/>
            <person name="Matin S.A."/>
            <person name="Hoque S.M.E."/>
            <person name="Islam M.K."/>
            <person name="Roy D.K."/>
            <person name="Haider R."/>
            <person name="Moosa M.M."/>
            <person name="Elias S.M."/>
            <person name="Hasan A.M."/>
            <person name="Jahan S."/>
            <person name="Shafiuddin M."/>
            <person name="Mahmood N."/>
            <person name="Shommy N.S."/>
        </authorList>
    </citation>
    <scope>NUCLEOTIDE SEQUENCE [LARGE SCALE GENOMIC DNA]</scope>
    <source>
        <strain evidence="2">cv. O-4</strain>
    </source>
</reference>
<dbReference type="AlphaFoldDB" id="A0A1R3KMK4"/>
<dbReference type="Proteomes" id="UP000187203">
    <property type="component" value="Unassembled WGS sequence"/>
</dbReference>
<comment type="caution">
    <text evidence="1">The sequence shown here is derived from an EMBL/GenBank/DDBJ whole genome shotgun (WGS) entry which is preliminary data.</text>
</comment>
<name>A0A1R3KMK4_9ROSI</name>
<keyword evidence="2" id="KW-1185">Reference proteome</keyword>
<evidence type="ECO:0000313" key="2">
    <source>
        <dbReference type="Proteomes" id="UP000187203"/>
    </source>
</evidence>